<dbReference type="EMBL" id="FUWS01000020">
    <property type="protein sequence ID" value="SKA38726.1"/>
    <property type="molecule type" value="Genomic_DNA"/>
</dbReference>
<proteinExistence type="predicted"/>
<sequence length="30" mass="3243">MTRLTPTGAEQDPFRALSGCRIATVRTPVP</sequence>
<protein>
    <submittedName>
        <fullName evidence="1">Uncharacterized protein</fullName>
    </submittedName>
</protein>
<evidence type="ECO:0000313" key="2">
    <source>
        <dbReference type="Proteomes" id="UP000190637"/>
    </source>
</evidence>
<organism evidence="1 2">
    <name type="scientific">Marinactinospora thermotolerans DSM 45154</name>
    <dbReference type="NCBI Taxonomy" id="1122192"/>
    <lineage>
        <taxon>Bacteria</taxon>
        <taxon>Bacillati</taxon>
        <taxon>Actinomycetota</taxon>
        <taxon>Actinomycetes</taxon>
        <taxon>Streptosporangiales</taxon>
        <taxon>Nocardiopsidaceae</taxon>
        <taxon>Marinactinospora</taxon>
    </lineage>
</organism>
<keyword evidence="2" id="KW-1185">Reference proteome</keyword>
<evidence type="ECO:0000313" key="1">
    <source>
        <dbReference type="EMBL" id="SKA38726.1"/>
    </source>
</evidence>
<accession>A0A1T4TE69</accession>
<dbReference type="AlphaFoldDB" id="A0A1T4TE69"/>
<dbReference type="Proteomes" id="UP000190637">
    <property type="component" value="Unassembled WGS sequence"/>
</dbReference>
<reference evidence="1 2" key="1">
    <citation type="submission" date="2017-02" db="EMBL/GenBank/DDBJ databases">
        <authorList>
            <person name="Peterson S.W."/>
        </authorList>
    </citation>
    <scope>NUCLEOTIDE SEQUENCE [LARGE SCALE GENOMIC DNA]</scope>
    <source>
        <strain evidence="1 2">DSM 45154</strain>
    </source>
</reference>
<gene>
    <name evidence="1" type="ORF">SAMN02745673_04870</name>
</gene>
<name>A0A1T4TE69_9ACTN</name>